<accession>A0A501WRA0</accession>
<comment type="caution">
    <text evidence="3">The sequence shown here is derived from an EMBL/GenBank/DDBJ whole genome shotgun (WGS) entry which is preliminary data.</text>
</comment>
<reference evidence="3 4" key="1">
    <citation type="submission" date="2019-06" db="EMBL/GenBank/DDBJ databases">
        <title>A novel bacterium of genus Amaricoccus, isolated from marine sediment.</title>
        <authorList>
            <person name="Huang H."/>
            <person name="Mo K."/>
            <person name="Hu Y."/>
        </authorList>
    </citation>
    <scope>NUCLEOTIDE SEQUENCE [LARGE SCALE GENOMIC DNA]</scope>
    <source>
        <strain evidence="3 4">HB172011</strain>
    </source>
</reference>
<dbReference type="InterPro" id="IPR023631">
    <property type="entry name" value="Amidase_dom"/>
</dbReference>
<gene>
    <name evidence="3" type="ORF">FJM51_07620</name>
</gene>
<protein>
    <submittedName>
        <fullName evidence="3">Amidase</fullName>
    </submittedName>
</protein>
<dbReference type="AlphaFoldDB" id="A0A501WRA0"/>
<feature type="domain" description="Amidase" evidence="2">
    <location>
        <begin position="69"/>
        <end position="500"/>
    </location>
</feature>
<dbReference type="Gene3D" id="3.90.1300.10">
    <property type="entry name" value="Amidase signature (AS) domain"/>
    <property type="match status" value="1"/>
</dbReference>
<dbReference type="PANTHER" id="PTHR11895:SF76">
    <property type="entry name" value="INDOLEACETAMIDE HYDROLASE"/>
    <property type="match status" value="1"/>
</dbReference>
<feature type="compositionally biased region" description="Polar residues" evidence="1">
    <location>
        <begin position="28"/>
        <end position="40"/>
    </location>
</feature>
<dbReference type="PANTHER" id="PTHR11895">
    <property type="entry name" value="TRANSAMIDASE"/>
    <property type="match status" value="1"/>
</dbReference>
<dbReference type="Pfam" id="PF01425">
    <property type="entry name" value="Amidase"/>
    <property type="match status" value="1"/>
</dbReference>
<evidence type="ECO:0000256" key="1">
    <source>
        <dbReference type="SAM" id="MobiDB-lite"/>
    </source>
</evidence>
<dbReference type="GO" id="GO:0003824">
    <property type="term" value="F:catalytic activity"/>
    <property type="evidence" value="ECO:0007669"/>
    <property type="project" value="InterPro"/>
</dbReference>
<feature type="compositionally biased region" description="Basic and acidic residues" evidence="1">
    <location>
        <begin position="15"/>
        <end position="26"/>
    </location>
</feature>
<evidence type="ECO:0000313" key="3">
    <source>
        <dbReference type="EMBL" id="TPE51888.1"/>
    </source>
</evidence>
<dbReference type="OrthoDB" id="9777859at2"/>
<dbReference type="SUPFAM" id="SSF75304">
    <property type="entry name" value="Amidase signature (AS) enzymes"/>
    <property type="match status" value="1"/>
</dbReference>
<keyword evidence="4" id="KW-1185">Reference proteome</keyword>
<evidence type="ECO:0000313" key="4">
    <source>
        <dbReference type="Proteomes" id="UP000319255"/>
    </source>
</evidence>
<proteinExistence type="predicted"/>
<name>A0A501WRA0_9RHOB</name>
<dbReference type="InterPro" id="IPR000120">
    <property type="entry name" value="Amidase"/>
</dbReference>
<organism evidence="3 4">
    <name type="scientific">Amaricoccus solimangrovi</name>
    <dbReference type="NCBI Taxonomy" id="2589815"/>
    <lineage>
        <taxon>Bacteria</taxon>
        <taxon>Pseudomonadati</taxon>
        <taxon>Pseudomonadota</taxon>
        <taxon>Alphaproteobacteria</taxon>
        <taxon>Rhodobacterales</taxon>
        <taxon>Paracoccaceae</taxon>
        <taxon>Amaricoccus</taxon>
    </lineage>
</organism>
<sequence>MSEGSVRPGSAGSTEPRRPLARKDKTMTVLTKTRTGTGNPPGQLPPEPVAWDALTLSRAIHAREISCREVMAAYLAHIERHNPAVNAIVSLRDGDALLREADVRDRQLAQGESMGWLHGIPQAIKDLSATAGHRTTLGSPLFADHVPGSDSIMVERIRRDGAIIIGRTNVPEFGLGSHTYNPVFGATRNAYDPGRSAGGSSGGAAAALAMRLLPVADGSDMMGSLRNPAAFNNVYGLRPSFGRVPFGPTPEVFGQQLATEGPMARTVADLARMLATQAGPDPRAPLSINEDPAVFAGSLDRDLKGVRVGWIGDWRGYLPMEPGILSLCENALGTFRDLGCEVDELVPDFDPARLWQCWLTLRHWGVAGLLGALHADPAKRRHLKPEARWEVEGGLALSGADVHGANTIRSAWYAALLKLFERYDFLALPSAQVFPFPVEEAWPREIAGRPMDSYHRWMEVVVPGSLSGCPTISLPAGFSPSGLPMGIQIIGPRQADLSVLRLARGYERAAGGEPDRLPNALKASTAP</sequence>
<dbReference type="InterPro" id="IPR036928">
    <property type="entry name" value="AS_sf"/>
</dbReference>
<dbReference type="NCBIfam" id="NF005686">
    <property type="entry name" value="PRK07486.1"/>
    <property type="match status" value="1"/>
</dbReference>
<feature type="region of interest" description="Disordered" evidence="1">
    <location>
        <begin position="1"/>
        <end position="46"/>
    </location>
</feature>
<dbReference type="EMBL" id="VFRP01000005">
    <property type="protein sequence ID" value="TPE51888.1"/>
    <property type="molecule type" value="Genomic_DNA"/>
</dbReference>
<evidence type="ECO:0000259" key="2">
    <source>
        <dbReference type="Pfam" id="PF01425"/>
    </source>
</evidence>
<dbReference type="Proteomes" id="UP000319255">
    <property type="component" value="Unassembled WGS sequence"/>
</dbReference>